<accession>Q6EPG0</accession>
<name>Q6EPG0_ORYSJ</name>
<reference evidence="3" key="2">
    <citation type="journal article" date="2008" name="Nucleic Acids Res.">
        <title>The rice annotation project database (RAP-DB): 2008 update.</title>
        <authorList>
            <consortium name="The rice annotation project (RAP)"/>
        </authorList>
    </citation>
    <scope>GENOME REANNOTATION</scope>
    <source>
        <strain evidence="3">cv. Nipponbare</strain>
    </source>
</reference>
<proteinExistence type="predicted"/>
<dbReference type="AlphaFoldDB" id="Q6EPG0"/>
<evidence type="ECO:0000313" key="2">
    <source>
        <dbReference type="EMBL" id="BAD29460.1"/>
    </source>
</evidence>
<gene>
    <name evidence="2" type="primary">P0657H12.12</name>
</gene>
<reference evidence="3" key="1">
    <citation type="journal article" date="2005" name="Nature">
        <title>The map-based sequence of the rice genome.</title>
        <authorList>
            <consortium name="International rice genome sequencing project (IRGSP)"/>
            <person name="Matsumoto T."/>
            <person name="Wu J."/>
            <person name="Kanamori H."/>
            <person name="Katayose Y."/>
            <person name="Fujisawa M."/>
            <person name="Namiki N."/>
            <person name="Mizuno H."/>
            <person name="Yamamoto K."/>
            <person name="Antonio B.A."/>
            <person name="Baba T."/>
            <person name="Sakata K."/>
            <person name="Nagamura Y."/>
            <person name="Aoki H."/>
            <person name="Arikawa K."/>
            <person name="Arita K."/>
            <person name="Bito T."/>
            <person name="Chiden Y."/>
            <person name="Fujitsuka N."/>
            <person name="Fukunaka R."/>
            <person name="Hamada M."/>
            <person name="Harada C."/>
            <person name="Hayashi A."/>
            <person name="Hijishita S."/>
            <person name="Honda M."/>
            <person name="Hosokawa S."/>
            <person name="Ichikawa Y."/>
            <person name="Idonuma A."/>
            <person name="Iijima M."/>
            <person name="Ikeda M."/>
            <person name="Ikeno M."/>
            <person name="Ito K."/>
            <person name="Ito S."/>
            <person name="Ito T."/>
            <person name="Ito Y."/>
            <person name="Ito Y."/>
            <person name="Iwabuchi A."/>
            <person name="Kamiya K."/>
            <person name="Karasawa W."/>
            <person name="Kurita K."/>
            <person name="Katagiri S."/>
            <person name="Kikuta A."/>
            <person name="Kobayashi H."/>
            <person name="Kobayashi N."/>
            <person name="Machita K."/>
            <person name="Maehara T."/>
            <person name="Masukawa M."/>
            <person name="Mizubayashi T."/>
            <person name="Mukai Y."/>
            <person name="Nagasaki H."/>
            <person name="Nagata Y."/>
            <person name="Naito S."/>
            <person name="Nakashima M."/>
            <person name="Nakama Y."/>
            <person name="Nakamichi Y."/>
            <person name="Nakamura M."/>
            <person name="Meguro A."/>
            <person name="Negishi M."/>
            <person name="Ohta I."/>
            <person name="Ohta T."/>
            <person name="Okamoto M."/>
            <person name="Ono N."/>
            <person name="Saji S."/>
            <person name="Sakaguchi M."/>
            <person name="Sakai K."/>
            <person name="Shibata M."/>
            <person name="Shimokawa T."/>
            <person name="Song J."/>
            <person name="Takazaki Y."/>
            <person name="Terasawa K."/>
            <person name="Tsugane M."/>
            <person name="Tsuji K."/>
            <person name="Ueda S."/>
            <person name="Waki K."/>
            <person name="Yamagata H."/>
            <person name="Yamamoto M."/>
            <person name="Yamamoto S."/>
            <person name="Yamane H."/>
            <person name="Yoshiki S."/>
            <person name="Yoshihara R."/>
            <person name="Yukawa K."/>
            <person name="Zhong H."/>
            <person name="Yano M."/>
            <person name="Yuan Q."/>
            <person name="Ouyang S."/>
            <person name="Liu J."/>
            <person name="Jones K.M."/>
            <person name="Gansberger K."/>
            <person name="Moffat K."/>
            <person name="Hill J."/>
            <person name="Bera J."/>
            <person name="Fadrosh D."/>
            <person name="Jin S."/>
            <person name="Johri S."/>
            <person name="Kim M."/>
            <person name="Overton L."/>
            <person name="Reardon M."/>
            <person name="Tsitrin T."/>
            <person name="Vuong H."/>
            <person name="Weaver B."/>
            <person name="Ciecko A."/>
            <person name="Tallon L."/>
            <person name="Jackson J."/>
            <person name="Pai G."/>
            <person name="Aken S.V."/>
            <person name="Utterback T."/>
            <person name="Reidmuller S."/>
            <person name="Feldblyum T."/>
            <person name="Hsiao J."/>
            <person name="Zismann V."/>
            <person name="Iobst S."/>
            <person name="de Vazeille A.R."/>
            <person name="Buell C.R."/>
            <person name="Ying K."/>
            <person name="Li Y."/>
            <person name="Lu T."/>
            <person name="Huang Y."/>
            <person name="Zhao Q."/>
            <person name="Feng Q."/>
            <person name="Zhang L."/>
            <person name="Zhu J."/>
            <person name="Weng Q."/>
            <person name="Mu J."/>
            <person name="Lu Y."/>
            <person name="Fan D."/>
            <person name="Liu Y."/>
            <person name="Guan J."/>
            <person name="Zhang Y."/>
            <person name="Yu S."/>
            <person name="Liu X."/>
            <person name="Zhang Y."/>
            <person name="Hong G."/>
            <person name="Han B."/>
            <person name="Choisne N."/>
            <person name="Demange N."/>
            <person name="Orjeda G."/>
            <person name="Samain S."/>
            <person name="Cattolico L."/>
            <person name="Pelletier E."/>
            <person name="Couloux A."/>
            <person name="Segurens B."/>
            <person name="Wincker P."/>
            <person name="D'Hont A."/>
            <person name="Scarpelli C."/>
            <person name="Weissenbach J."/>
            <person name="Salanoubat M."/>
            <person name="Quetier F."/>
            <person name="Yu Y."/>
            <person name="Kim H.R."/>
            <person name="Rambo T."/>
            <person name="Currie J."/>
            <person name="Collura K."/>
            <person name="Luo M."/>
            <person name="Yang T."/>
            <person name="Ammiraju J.S.S."/>
            <person name="Engler F."/>
            <person name="Soderlund C."/>
            <person name="Wing R.A."/>
            <person name="Palmer L.E."/>
            <person name="de la Bastide M."/>
            <person name="Spiegel L."/>
            <person name="Nascimento L."/>
            <person name="Zutavern T."/>
            <person name="O'Shaughnessy A."/>
            <person name="Dike S."/>
            <person name="Dedhia N."/>
            <person name="Preston R."/>
            <person name="Balija V."/>
            <person name="McCombie W.R."/>
            <person name="Chow T."/>
            <person name="Chen H."/>
            <person name="Chung M."/>
            <person name="Chen C."/>
            <person name="Shaw J."/>
            <person name="Wu H."/>
            <person name="Hsiao K."/>
            <person name="Chao Y."/>
            <person name="Chu M."/>
            <person name="Cheng C."/>
            <person name="Hour A."/>
            <person name="Lee P."/>
            <person name="Lin S."/>
            <person name="Lin Y."/>
            <person name="Liou J."/>
            <person name="Liu S."/>
            <person name="Hsing Y."/>
            <person name="Raghuvanshi S."/>
            <person name="Mohanty A."/>
            <person name="Bharti A.K."/>
            <person name="Gaur A."/>
            <person name="Gupta V."/>
            <person name="Kumar D."/>
            <person name="Ravi V."/>
            <person name="Vij S."/>
            <person name="Kapur A."/>
            <person name="Khurana P."/>
            <person name="Khurana P."/>
            <person name="Khurana J.P."/>
            <person name="Tyagi A.K."/>
            <person name="Gaikwad K."/>
            <person name="Singh A."/>
            <person name="Dalal V."/>
            <person name="Srivastava S."/>
            <person name="Dixit A."/>
            <person name="Pal A.K."/>
            <person name="Ghazi I.A."/>
            <person name="Yadav M."/>
            <person name="Pandit A."/>
            <person name="Bhargava A."/>
            <person name="Sureshbabu K."/>
            <person name="Batra K."/>
            <person name="Sharma T.R."/>
            <person name="Mohapatra T."/>
            <person name="Singh N.K."/>
            <person name="Messing J."/>
            <person name="Nelson A.B."/>
            <person name="Fuks G."/>
            <person name="Kavchok S."/>
            <person name="Keizer G."/>
            <person name="Linton E."/>
            <person name="Llaca V."/>
            <person name="Song R."/>
            <person name="Tanyolac B."/>
            <person name="Young S."/>
            <person name="Ho-Il K."/>
            <person name="Hahn J.H."/>
            <person name="Sangsakoo G."/>
            <person name="Vanavichit A."/>
            <person name="de Mattos Luiz.A.T."/>
            <person name="Zimmer P.D."/>
            <person name="Malone G."/>
            <person name="Dellagostin O."/>
            <person name="de Oliveira A.C."/>
            <person name="Bevan M."/>
            <person name="Bancroft I."/>
            <person name="Minx P."/>
            <person name="Cordum H."/>
            <person name="Wilson R."/>
            <person name="Cheng Z."/>
            <person name="Jin W."/>
            <person name="Jiang J."/>
            <person name="Leong S.A."/>
            <person name="Iwama H."/>
            <person name="Gojobori T."/>
            <person name="Itoh T."/>
            <person name="Niimura Y."/>
            <person name="Fujii Y."/>
            <person name="Habara T."/>
            <person name="Sakai H."/>
            <person name="Sato Y."/>
            <person name="Wilson G."/>
            <person name="Kumar K."/>
            <person name="McCouch S."/>
            <person name="Juretic N."/>
            <person name="Hoen D."/>
            <person name="Wright S."/>
            <person name="Bruskiewich R."/>
            <person name="Bureau T."/>
            <person name="Miyao A."/>
            <person name="Hirochika H."/>
            <person name="Nishikawa T."/>
            <person name="Kadowaki K."/>
            <person name="Sugiura M."/>
            <person name="Burr B."/>
            <person name="Sasaki T."/>
        </authorList>
    </citation>
    <scope>NUCLEOTIDE SEQUENCE [LARGE SCALE GENOMIC DNA]</scope>
    <source>
        <strain evidence="3">cv. Nipponbare</strain>
    </source>
</reference>
<feature type="region of interest" description="Disordered" evidence="1">
    <location>
        <begin position="1"/>
        <end position="98"/>
    </location>
</feature>
<feature type="compositionally biased region" description="Basic residues" evidence="1">
    <location>
        <begin position="45"/>
        <end position="58"/>
    </location>
</feature>
<evidence type="ECO:0000313" key="3">
    <source>
        <dbReference type="Proteomes" id="UP000000763"/>
    </source>
</evidence>
<protein>
    <submittedName>
        <fullName evidence="2">Uncharacterized protein</fullName>
    </submittedName>
</protein>
<sequence length="150" mass="15825">MSRESGGEFSWYRQCDRSKPPGRLGQGPAPANAPIHPHPREPTARRHRTPHPQPHRTTPHAVPCHVGGGGERSHSARGKGGRDRSKPIGGSMGEPDRAARAWEGDPLAPTRAKAAAHVCGGGGSPPPLPAAACARMGWELLLLLLPPPRA</sequence>
<evidence type="ECO:0000256" key="1">
    <source>
        <dbReference type="SAM" id="MobiDB-lite"/>
    </source>
</evidence>
<dbReference type="EMBL" id="AP005885">
    <property type="protein sequence ID" value="BAD29460.1"/>
    <property type="molecule type" value="Genomic_DNA"/>
</dbReference>
<dbReference type="Proteomes" id="UP000000763">
    <property type="component" value="Chromosome 2"/>
</dbReference>
<organism evidence="2 3">
    <name type="scientific">Oryza sativa subsp. japonica</name>
    <name type="common">Rice</name>
    <dbReference type="NCBI Taxonomy" id="39947"/>
    <lineage>
        <taxon>Eukaryota</taxon>
        <taxon>Viridiplantae</taxon>
        <taxon>Streptophyta</taxon>
        <taxon>Embryophyta</taxon>
        <taxon>Tracheophyta</taxon>
        <taxon>Spermatophyta</taxon>
        <taxon>Magnoliopsida</taxon>
        <taxon>Liliopsida</taxon>
        <taxon>Poales</taxon>
        <taxon>Poaceae</taxon>
        <taxon>BOP clade</taxon>
        <taxon>Oryzoideae</taxon>
        <taxon>Oryzeae</taxon>
        <taxon>Oryzinae</taxon>
        <taxon>Oryza</taxon>
        <taxon>Oryza sativa</taxon>
    </lineage>
</organism>